<dbReference type="Pfam" id="PF01741">
    <property type="entry name" value="MscL"/>
    <property type="match status" value="1"/>
</dbReference>
<keyword evidence="1" id="KW-0472">Membrane</keyword>
<protein>
    <submittedName>
        <fullName evidence="2">Uncharacterized protein</fullName>
    </submittedName>
</protein>
<dbReference type="EMBL" id="MN740010">
    <property type="protein sequence ID" value="QHT83520.1"/>
    <property type="molecule type" value="Genomic_DNA"/>
</dbReference>
<dbReference type="AlphaFoldDB" id="A0A6C0HT05"/>
<dbReference type="InterPro" id="IPR036019">
    <property type="entry name" value="MscL_channel"/>
</dbReference>
<evidence type="ECO:0000256" key="1">
    <source>
        <dbReference type="SAM" id="Phobius"/>
    </source>
</evidence>
<reference evidence="2" key="1">
    <citation type="journal article" date="2020" name="Nature">
        <title>Giant virus diversity and host interactions through global metagenomics.</title>
        <authorList>
            <person name="Schulz F."/>
            <person name="Roux S."/>
            <person name="Paez-Espino D."/>
            <person name="Jungbluth S."/>
            <person name="Walsh D.A."/>
            <person name="Denef V.J."/>
            <person name="McMahon K.D."/>
            <person name="Konstantinidis K.T."/>
            <person name="Eloe-Fadrosh E.A."/>
            <person name="Kyrpides N.C."/>
            <person name="Woyke T."/>
        </authorList>
    </citation>
    <scope>NUCLEOTIDE SEQUENCE</scope>
    <source>
        <strain evidence="2">GVMAG-M-3300023184-168</strain>
    </source>
</reference>
<accession>A0A6C0HT05</accession>
<dbReference type="InterPro" id="IPR037673">
    <property type="entry name" value="MSC/AndL"/>
</dbReference>
<evidence type="ECO:0000313" key="2">
    <source>
        <dbReference type="EMBL" id="QHT83520.1"/>
    </source>
</evidence>
<keyword evidence="1" id="KW-1133">Transmembrane helix</keyword>
<organism evidence="2">
    <name type="scientific">viral metagenome</name>
    <dbReference type="NCBI Taxonomy" id="1070528"/>
    <lineage>
        <taxon>unclassified sequences</taxon>
        <taxon>metagenomes</taxon>
        <taxon>organismal metagenomes</taxon>
    </lineage>
</organism>
<keyword evidence="1" id="KW-0812">Transmembrane</keyword>
<sequence length="172" mass="19969">MFWDSWIQYLSPQEFIDFQNFKKFLIDNNIIATTAGVLIAYSAWDFIQSFVGDLVLPGIYFLIIDRFISNGFVSSVFEPVNKLNIPKFITRLISFSIVIIFTFLFIQFVIKNWVNKNDMQIPLPPINNNNNNNIQGNSIVSGNTISMKDEVVTNMIIDSNRDIYHYSNFYPI</sequence>
<dbReference type="SUPFAM" id="SSF81330">
    <property type="entry name" value="Gated mechanosensitive channel"/>
    <property type="match status" value="1"/>
</dbReference>
<feature type="transmembrane region" description="Helical" evidence="1">
    <location>
        <begin position="24"/>
        <end position="43"/>
    </location>
</feature>
<name>A0A6C0HT05_9ZZZZ</name>
<feature type="transmembrane region" description="Helical" evidence="1">
    <location>
        <begin position="88"/>
        <end position="110"/>
    </location>
</feature>
<dbReference type="Gene3D" id="1.10.1200.120">
    <property type="entry name" value="Large-conductance mechanosensitive channel, MscL, domain 1"/>
    <property type="match status" value="1"/>
</dbReference>
<feature type="transmembrane region" description="Helical" evidence="1">
    <location>
        <begin position="50"/>
        <end position="68"/>
    </location>
</feature>
<proteinExistence type="predicted"/>